<dbReference type="AlphaFoldDB" id="A0A151X8A9"/>
<reference evidence="1 2" key="1">
    <citation type="submission" date="2015-09" db="EMBL/GenBank/DDBJ databases">
        <title>Trachymyrmex zeteki WGS genome.</title>
        <authorList>
            <person name="Nygaard S."/>
            <person name="Hu H."/>
            <person name="Boomsma J."/>
            <person name="Zhang G."/>
        </authorList>
    </citation>
    <scope>NUCLEOTIDE SEQUENCE [LARGE SCALE GENOMIC DNA]</scope>
    <source>
        <strain evidence="1">Tzet28-1</strain>
        <tissue evidence="1">Whole body</tissue>
    </source>
</reference>
<dbReference type="Proteomes" id="UP000075809">
    <property type="component" value="Unassembled WGS sequence"/>
</dbReference>
<proteinExistence type="predicted"/>
<evidence type="ECO:0000313" key="1">
    <source>
        <dbReference type="EMBL" id="KYQ56615.1"/>
    </source>
</evidence>
<feature type="non-terminal residue" evidence="1">
    <location>
        <position position="1"/>
    </location>
</feature>
<keyword evidence="2" id="KW-1185">Reference proteome</keyword>
<sequence length="130" mass="14951">TYRLGMSVFKHKKVRPGENEIGGPLCSGVRRVHDGRICRGNQELRGKRTEGRNRGGEGGVVGKLWVRGVAYSCVPHRYLEYGSYTSTVVHRNWSNSNQAVLLHIMSRFLDDQEKNYRKSVKIETFEERKK</sequence>
<name>A0A151X8A9_9HYME</name>
<accession>A0A151X8A9</accession>
<organism evidence="1 2">
    <name type="scientific">Mycetomoellerius zeteki</name>
    <dbReference type="NCBI Taxonomy" id="64791"/>
    <lineage>
        <taxon>Eukaryota</taxon>
        <taxon>Metazoa</taxon>
        <taxon>Ecdysozoa</taxon>
        <taxon>Arthropoda</taxon>
        <taxon>Hexapoda</taxon>
        <taxon>Insecta</taxon>
        <taxon>Pterygota</taxon>
        <taxon>Neoptera</taxon>
        <taxon>Endopterygota</taxon>
        <taxon>Hymenoptera</taxon>
        <taxon>Apocrita</taxon>
        <taxon>Aculeata</taxon>
        <taxon>Formicoidea</taxon>
        <taxon>Formicidae</taxon>
        <taxon>Myrmicinae</taxon>
        <taxon>Mycetomoellerius</taxon>
    </lineage>
</organism>
<protein>
    <submittedName>
        <fullName evidence="1">Uncharacterized protein</fullName>
    </submittedName>
</protein>
<evidence type="ECO:0000313" key="2">
    <source>
        <dbReference type="Proteomes" id="UP000075809"/>
    </source>
</evidence>
<dbReference type="EMBL" id="KQ982422">
    <property type="protein sequence ID" value="KYQ56615.1"/>
    <property type="molecule type" value="Genomic_DNA"/>
</dbReference>
<gene>
    <name evidence="1" type="ORF">ALC60_04471</name>
</gene>